<proteinExistence type="predicted"/>
<dbReference type="KEGG" id="acru:HHL28_17595"/>
<gene>
    <name evidence="2" type="ORF">HHL28_17595</name>
</gene>
<protein>
    <submittedName>
        <fullName evidence="2">Type II toxin-antitoxin system ParD family antitoxin</fullName>
    </submittedName>
</protein>
<keyword evidence="3" id="KW-1185">Reference proteome</keyword>
<dbReference type="InterPro" id="IPR022789">
    <property type="entry name" value="ParD"/>
</dbReference>
<dbReference type="AlphaFoldDB" id="A0A858RBV0"/>
<dbReference type="SUPFAM" id="SSF47598">
    <property type="entry name" value="Ribbon-helix-helix"/>
    <property type="match status" value="1"/>
</dbReference>
<sequence>MAATRQINVTLPTDLADLLEQKVRSGGYASANDVVVEGVRALLEQEDSLERWLREEVVPGYEAYRSDPDNIIPADQVLARIKARRDAGTAGR</sequence>
<dbReference type="EMBL" id="CP051775">
    <property type="protein sequence ID" value="QJE74632.1"/>
    <property type="molecule type" value="Genomic_DNA"/>
</dbReference>
<dbReference type="CDD" id="cd22231">
    <property type="entry name" value="RHH_NikR_HicB-like"/>
    <property type="match status" value="1"/>
</dbReference>
<organism evidence="2 3">
    <name type="scientific">Aerophototrophica crusticola</name>
    <dbReference type="NCBI Taxonomy" id="1709002"/>
    <lineage>
        <taxon>Bacteria</taxon>
        <taxon>Pseudomonadati</taxon>
        <taxon>Pseudomonadota</taxon>
        <taxon>Alphaproteobacteria</taxon>
        <taxon>Rhodospirillales</taxon>
        <taxon>Rhodospirillaceae</taxon>
        <taxon>Aerophototrophica</taxon>
    </lineage>
</organism>
<evidence type="ECO:0000313" key="3">
    <source>
        <dbReference type="Proteomes" id="UP000501891"/>
    </source>
</evidence>
<dbReference type="Proteomes" id="UP000501891">
    <property type="component" value="Chromosome"/>
</dbReference>
<accession>A0A858RBV0</accession>
<dbReference type="InterPro" id="IPR010985">
    <property type="entry name" value="Ribbon_hlx_hlx"/>
</dbReference>
<dbReference type="InterPro" id="IPR038296">
    <property type="entry name" value="ParD_sf"/>
</dbReference>
<dbReference type="GO" id="GO:0006355">
    <property type="term" value="P:regulation of DNA-templated transcription"/>
    <property type="evidence" value="ECO:0007669"/>
    <property type="project" value="InterPro"/>
</dbReference>
<keyword evidence="1" id="KW-1277">Toxin-antitoxin system</keyword>
<dbReference type="Pfam" id="PF03693">
    <property type="entry name" value="ParD_antitoxin"/>
    <property type="match status" value="1"/>
</dbReference>
<reference evidence="2" key="1">
    <citation type="submission" date="2020-04" db="EMBL/GenBank/DDBJ databases">
        <title>A desert anoxygenic phototrophic bacterium fixes CO2 using RubisCO under aerobic conditions.</title>
        <authorList>
            <person name="Tang K."/>
        </authorList>
    </citation>
    <scope>NUCLEOTIDE SEQUENCE [LARGE SCALE GENOMIC DNA]</scope>
    <source>
        <strain evidence="2">MIMtkB3</strain>
    </source>
</reference>
<evidence type="ECO:0000313" key="2">
    <source>
        <dbReference type="EMBL" id="QJE74632.1"/>
    </source>
</evidence>
<dbReference type="Gene3D" id="6.10.10.120">
    <property type="entry name" value="Antitoxin ParD1-like"/>
    <property type="match status" value="1"/>
</dbReference>
<evidence type="ECO:0000256" key="1">
    <source>
        <dbReference type="ARBA" id="ARBA00022649"/>
    </source>
</evidence>
<name>A0A858RBV0_9PROT</name>